<reference evidence="3" key="1">
    <citation type="submission" date="2020-07" db="EMBL/GenBank/DDBJ databases">
        <authorList>
            <person name="Pettersson B.M.F."/>
            <person name="Behra P.R.K."/>
            <person name="Ramesh M."/>
            <person name="Das S."/>
            <person name="Dasgupta S."/>
            <person name="Kirsebom L.A."/>
        </authorList>
    </citation>
    <scope>NUCLEOTIDE SEQUENCE</scope>
    <source>
        <strain evidence="3">DSM 45406</strain>
    </source>
</reference>
<dbReference type="EMBL" id="CP092427">
    <property type="protein sequence ID" value="ULP36262.1"/>
    <property type="molecule type" value="Genomic_DNA"/>
</dbReference>
<feature type="signal peptide" evidence="2">
    <location>
        <begin position="1"/>
        <end position="30"/>
    </location>
</feature>
<dbReference type="Proteomes" id="UP001055159">
    <property type="component" value="Chromosome"/>
</dbReference>
<accession>A0A9X3BIU6</accession>
<dbReference type="EMBL" id="JACKRN010000695">
    <property type="protein sequence ID" value="MCV7072414.1"/>
    <property type="molecule type" value="Genomic_DNA"/>
</dbReference>
<evidence type="ECO:0000256" key="1">
    <source>
        <dbReference type="SAM" id="MobiDB-lite"/>
    </source>
</evidence>
<keyword evidence="5" id="KW-1185">Reference proteome</keyword>
<sequence length="87" mass="8691">MTTKSTKTAGLTALTTAVAGLLIAFAPAGGADTTALADSRPIATGQNDGADPLIPFGTEPMSPVRLGYVDSDHDEANTSNGGVDVPF</sequence>
<evidence type="ECO:0000313" key="3">
    <source>
        <dbReference type="EMBL" id="MCV7072414.1"/>
    </source>
</evidence>
<reference evidence="3" key="2">
    <citation type="journal article" date="2022" name="BMC Genomics">
        <title>Comparative genome analysis of mycobacteria focusing on tRNA and non-coding RNA.</title>
        <authorList>
            <person name="Behra P.R.K."/>
            <person name="Pettersson B.M.F."/>
            <person name="Ramesh M."/>
            <person name="Das S."/>
            <person name="Dasgupta S."/>
            <person name="Kirsebom L.A."/>
        </authorList>
    </citation>
    <scope>NUCLEOTIDE SEQUENCE</scope>
    <source>
        <strain evidence="3">DSM 45406</strain>
    </source>
</reference>
<proteinExistence type="predicted"/>
<organism evidence="3 6">
    <name type="scientific">Mycolicibacterium rufum</name>
    <dbReference type="NCBI Taxonomy" id="318424"/>
    <lineage>
        <taxon>Bacteria</taxon>
        <taxon>Bacillati</taxon>
        <taxon>Actinomycetota</taxon>
        <taxon>Actinomycetes</taxon>
        <taxon>Mycobacteriales</taxon>
        <taxon>Mycobacteriaceae</taxon>
        <taxon>Mycolicibacterium</taxon>
    </lineage>
</organism>
<protein>
    <recommendedName>
        <fullName evidence="7">MspA protein</fullName>
    </recommendedName>
</protein>
<evidence type="ECO:0000256" key="2">
    <source>
        <dbReference type="SAM" id="SignalP"/>
    </source>
</evidence>
<evidence type="ECO:0000313" key="4">
    <source>
        <dbReference type="EMBL" id="ULP36262.1"/>
    </source>
</evidence>
<name>A0A9X3BIU6_9MYCO</name>
<evidence type="ECO:0008006" key="7">
    <source>
        <dbReference type="Google" id="ProtNLM"/>
    </source>
</evidence>
<dbReference type="AlphaFoldDB" id="A0A9X3BIU6"/>
<evidence type="ECO:0000313" key="6">
    <source>
        <dbReference type="Proteomes" id="UP001140272"/>
    </source>
</evidence>
<evidence type="ECO:0000313" key="5">
    <source>
        <dbReference type="Proteomes" id="UP001055159"/>
    </source>
</evidence>
<feature type="chain" id="PRO_5040909211" description="MspA protein" evidence="2">
    <location>
        <begin position="31"/>
        <end position="87"/>
    </location>
</feature>
<feature type="region of interest" description="Disordered" evidence="1">
    <location>
        <begin position="66"/>
        <end position="87"/>
    </location>
</feature>
<dbReference type="Proteomes" id="UP001140272">
    <property type="component" value="Unassembled WGS sequence"/>
</dbReference>
<dbReference type="RefSeq" id="WP_239735463.1">
    <property type="nucleotide sequence ID" value="NZ_CP092427.2"/>
</dbReference>
<reference evidence="4" key="3">
    <citation type="submission" date="2022-08" db="EMBL/GenBank/DDBJ databases">
        <title>Whole genome sequencing of non-tuberculosis mycobacteria type-strains.</title>
        <authorList>
            <person name="Igarashi Y."/>
            <person name="Osugi A."/>
            <person name="Mitarai S."/>
        </authorList>
    </citation>
    <scope>NUCLEOTIDE SEQUENCE</scope>
    <source>
        <strain evidence="4">JCM 16372</strain>
    </source>
</reference>
<gene>
    <name evidence="3" type="ORF">H7H73_20610</name>
    <name evidence="4" type="ORF">MJO55_24115</name>
</gene>
<keyword evidence="2" id="KW-0732">Signal</keyword>